<dbReference type="SUPFAM" id="SSF53901">
    <property type="entry name" value="Thiolase-like"/>
    <property type="match status" value="1"/>
</dbReference>
<evidence type="ECO:0000259" key="4">
    <source>
        <dbReference type="Pfam" id="PF00109"/>
    </source>
</evidence>
<dbReference type="Gene3D" id="3.40.47.10">
    <property type="match status" value="1"/>
</dbReference>
<name>A0A1V3XR27_MYCKA</name>
<dbReference type="InterPro" id="IPR050091">
    <property type="entry name" value="PKS_NRPS_Biosynth_Enz"/>
</dbReference>
<dbReference type="GO" id="GO:0004312">
    <property type="term" value="F:fatty acid synthase activity"/>
    <property type="evidence" value="ECO:0007669"/>
    <property type="project" value="TreeGrafter"/>
</dbReference>
<feature type="domain" description="Beta-ketoacyl synthase-like N-terminal" evidence="4">
    <location>
        <begin position="2"/>
        <end position="80"/>
    </location>
</feature>
<gene>
    <name evidence="5" type="ORF">BZL30_1159</name>
</gene>
<keyword evidence="2" id="KW-0597">Phosphoprotein</keyword>
<keyword evidence="1" id="KW-0596">Phosphopantetheine</keyword>
<dbReference type="Proteomes" id="UP000189229">
    <property type="component" value="Unassembled WGS sequence"/>
</dbReference>
<accession>A0A1V3XR27</accession>
<dbReference type="AlphaFoldDB" id="A0A1V3XR27"/>
<dbReference type="PANTHER" id="PTHR43775">
    <property type="entry name" value="FATTY ACID SYNTHASE"/>
    <property type="match status" value="1"/>
</dbReference>
<keyword evidence="3" id="KW-0511">Multifunctional enzyme</keyword>
<reference evidence="5 6" key="1">
    <citation type="submission" date="2017-02" db="EMBL/GenBank/DDBJ databases">
        <title>Complete genome sequences of Mycobacterium kansasii strains isolated from rhesus macaques.</title>
        <authorList>
            <person name="Panda A."/>
            <person name="Nagaraj S."/>
            <person name="Zhao X."/>
            <person name="Tettelin H."/>
            <person name="Detolla L.J."/>
        </authorList>
    </citation>
    <scope>NUCLEOTIDE SEQUENCE [LARGE SCALE GENOMIC DNA]</scope>
    <source>
        <strain evidence="5 6">11-3813</strain>
    </source>
</reference>
<dbReference type="GO" id="GO:0006633">
    <property type="term" value="P:fatty acid biosynthetic process"/>
    <property type="evidence" value="ECO:0007669"/>
    <property type="project" value="TreeGrafter"/>
</dbReference>
<evidence type="ECO:0000256" key="3">
    <source>
        <dbReference type="ARBA" id="ARBA00023268"/>
    </source>
</evidence>
<evidence type="ECO:0000313" key="6">
    <source>
        <dbReference type="Proteomes" id="UP000189229"/>
    </source>
</evidence>
<protein>
    <submittedName>
        <fullName evidence="5">Beta-ketoacyl synthase, N-terminal domain protein</fullName>
    </submittedName>
</protein>
<dbReference type="InterPro" id="IPR016039">
    <property type="entry name" value="Thiolase-like"/>
</dbReference>
<dbReference type="PANTHER" id="PTHR43775:SF37">
    <property type="entry name" value="SI:DKEY-61P9.11"/>
    <property type="match status" value="1"/>
</dbReference>
<evidence type="ECO:0000256" key="1">
    <source>
        <dbReference type="ARBA" id="ARBA00022450"/>
    </source>
</evidence>
<evidence type="ECO:0000256" key="2">
    <source>
        <dbReference type="ARBA" id="ARBA00022553"/>
    </source>
</evidence>
<evidence type="ECO:0000313" key="5">
    <source>
        <dbReference type="EMBL" id="OOK81629.1"/>
    </source>
</evidence>
<proteinExistence type="predicted"/>
<comment type="caution">
    <text evidence="5">The sequence shown here is derived from an EMBL/GenBank/DDBJ whole genome shotgun (WGS) entry which is preliminary data.</text>
</comment>
<dbReference type="EMBL" id="MVBM01000001">
    <property type="protein sequence ID" value="OOK81629.1"/>
    <property type="molecule type" value="Genomic_DNA"/>
</dbReference>
<dbReference type="Pfam" id="PF00109">
    <property type="entry name" value="ketoacyl-synt"/>
    <property type="match status" value="1"/>
</dbReference>
<dbReference type="InterPro" id="IPR014030">
    <property type="entry name" value="Ketoacyl_synth_N"/>
</dbReference>
<sequence>MSRIAIVGIGCRYAGGIDSPQSFWDFVVNKNDGAIGDIPADRWDYRRFYDSDKGAAGKMYTKRVLFWTAIRGSSTRSFSVYRRARPRAWIPSSA</sequence>
<organism evidence="5 6">
    <name type="scientific">Mycobacterium kansasii</name>
    <dbReference type="NCBI Taxonomy" id="1768"/>
    <lineage>
        <taxon>Bacteria</taxon>
        <taxon>Bacillati</taxon>
        <taxon>Actinomycetota</taxon>
        <taxon>Actinomycetes</taxon>
        <taxon>Mycobacteriales</taxon>
        <taxon>Mycobacteriaceae</taxon>
        <taxon>Mycobacterium</taxon>
    </lineage>
</organism>